<name>A0ACC0JQF1_CHOFU</name>
<sequence>MNNGTRRALTGSIHKIREFELEKVCLVEEFDILQIVGEGWFGKILLVEHRASDTEIVLKALPKPYVSIRDFYREFHYGLHLSAHKNIVTTFDVAFETAGFYVFCQEYAPLGDLTSNMLDTGIGEIHTKRVAKQLSSALEHLHQRDLVHRDVKLDNVLIFKSDFSRIKLCDFGETRKVNSAVRRRNEWLPYSPPEVLKLPMDSTYKAQKMFKKLVEPRPERRAINFQELFRYYDDRWMAKGYTDRVAGSDIDELCPSMYSFHSDVNEKNILLKHFRDNGIETTVDRQAKKQRIRDWIQNSVIEEGDEDKREFPCDNSQKDIKYLNTPCVNLSKSLGRLRTLDDLPGRGGKKGCVKPKLDAAVVASFRQNPSASTRDDETDHELMFDESDEELQDTSRGHPLDESHRVTLRYDTEKHINPRTGEVIDGAKPAPEKNPLSYDVQNIEPVAPANVVRRYGVKEEGSSHSSAKDSAYGSIEGKVNTTSTTYRVENKQITNLEKTYNNSPSRSLSGSSIPNRSPMSAHAQRIQKTEEVFSKEIESIKGSCSTLHSVGNSSRSNSLQISRNGSLDNSLVHVNNVPPQNDNIITASRPHNPVVTQNGFSPGPRQQQPNPQTYTSLKDSPYDTVRNEPSSTTDSNSNFGQAAVPDSPYTSMMNIVQGQIKISPHSSESNRNVVNVSVTNVNRNKKK</sequence>
<reference evidence="1 2" key="1">
    <citation type="journal article" date="2022" name="Genome Biol. Evol.">
        <title>The Spruce Budworm Genome: Reconstructing the Evolutionary History of Antifreeze Proteins.</title>
        <authorList>
            <person name="Beliveau C."/>
            <person name="Gagne P."/>
            <person name="Picq S."/>
            <person name="Vernygora O."/>
            <person name="Keeling C.I."/>
            <person name="Pinkney K."/>
            <person name="Doucet D."/>
            <person name="Wen F."/>
            <person name="Johnston J.S."/>
            <person name="Maaroufi H."/>
            <person name="Boyle B."/>
            <person name="Laroche J."/>
            <person name="Dewar K."/>
            <person name="Juretic N."/>
            <person name="Blackburn G."/>
            <person name="Nisole A."/>
            <person name="Brunet B."/>
            <person name="Brandao M."/>
            <person name="Lumley L."/>
            <person name="Duan J."/>
            <person name="Quan G."/>
            <person name="Lucarotti C.J."/>
            <person name="Roe A.D."/>
            <person name="Sperling F.A.H."/>
            <person name="Levesque R.C."/>
            <person name="Cusson M."/>
        </authorList>
    </citation>
    <scope>NUCLEOTIDE SEQUENCE [LARGE SCALE GENOMIC DNA]</scope>
    <source>
        <strain evidence="1">Glfc:IPQL:Cfum</strain>
    </source>
</reference>
<accession>A0ACC0JQF1</accession>
<proteinExistence type="predicted"/>
<evidence type="ECO:0000313" key="2">
    <source>
        <dbReference type="Proteomes" id="UP001064048"/>
    </source>
</evidence>
<evidence type="ECO:0000313" key="1">
    <source>
        <dbReference type="EMBL" id="KAI8426416.1"/>
    </source>
</evidence>
<gene>
    <name evidence="1" type="ORF">MSG28_005259</name>
</gene>
<dbReference type="EMBL" id="CM046108">
    <property type="protein sequence ID" value="KAI8426416.1"/>
    <property type="molecule type" value="Genomic_DNA"/>
</dbReference>
<dbReference type="Proteomes" id="UP001064048">
    <property type="component" value="Chromosome 8"/>
</dbReference>
<protein>
    <submittedName>
        <fullName evidence="1">Uncharacterized protein</fullName>
    </submittedName>
</protein>
<keyword evidence="2" id="KW-1185">Reference proteome</keyword>
<comment type="caution">
    <text evidence="1">The sequence shown here is derived from an EMBL/GenBank/DDBJ whole genome shotgun (WGS) entry which is preliminary data.</text>
</comment>
<organism evidence="1 2">
    <name type="scientific">Choristoneura fumiferana</name>
    <name type="common">Spruce budworm moth</name>
    <name type="synonym">Archips fumiferana</name>
    <dbReference type="NCBI Taxonomy" id="7141"/>
    <lineage>
        <taxon>Eukaryota</taxon>
        <taxon>Metazoa</taxon>
        <taxon>Ecdysozoa</taxon>
        <taxon>Arthropoda</taxon>
        <taxon>Hexapoda</taxon>
        <taxon>Insecta</taxon>
        <taxon>Pterygota</taxon>
        <taxon>Neoptera</taxon>
        <taxon>Endopterygota</taxon>
        <taxon>Lepidoptera</taxon>
        <taxon>Glossata</taxon>
        <taxon>Ditrysia</taxon>
        <taxon>Tortricoidea</taxon>
        <taxon>Tortricidae</taxon>
        <taxon>Tortricinae</taxon>
        <taxon>Choristoneura</taxon>
    </lineage>
</organism>